<dbReference type="InParanoid" id="A0A7M7P9E8"/>
<evidence type="ECO:0000259" key="5">
    <source>
        <dbReference type="PROSITE" id="PS50011"/>
    </source>
</evidence>
<dbReference type="CDD" id="cd22666">
    <property type="entry name" value="FHA_CHK2"/>
    <property type="match status" value="1"/>
</dbReference>
<keyword evidence="7" id="KW-1185">Reference proteome</keyword>
<dbReference type="GO" id="GO:0005634">
    <property type="term" value="C:nucleus"/>
    <property type="evidence" value="ECO:0000318"/>
    <property type="project" value="GO_Central"/>
</dbReference>
<dbReference type="FunFam" id="2.60.200.20:FF:000079">
    <property type="entry name" value="Checkpoint kinase 2"/>
    <property type="match status" value="1"/>
</dbReference>
<dbReference type="GO" id="GO:0044773">
    <property type="term" value="P:mitotic DNA damage checkpoint signaling"/>
    <property type="evidence" value="ECO:0000318"/>
    <property type="project" value="GO_Central"/>
</dbReference>
<feature type="region of interest" description="Disordered" evidence="3">
    <location>
        <begin position="475"/>
        <end position="532"/>
    </location>
</feature>
<dbReference type="GeneID" id="589861"/>
<dbReference type="Gene3D" id="2.60.200.20">
    <property type="match status" value="1"/>
</dbReference>
<dbReference type="SUPFAM" id="SSF56112">
    <property type="entry name" value="Protein kinase-like (PK-like)"/>
    <property type="match status" value="1"/>
</dbReference>
<dbReference type="EnsemblMetazoa" id="XM_030992154">
    <property type="protein sequence ID" value="XP_030848014"/>
    <property type="gene ID" value="LOC589861"/>
</dbReference>
<dbReference type="RefSeq" id="XP_030848014.1">
    <property type="nucleotide sequence ID" value="XM_030992154.1"/>
</dbReference>
<dbReference type="InterPro" id="IPR000719">
    <property type="entry name" value="Prot_kinase_dom"/>
</dbReference>
<dbReference type="PROSITE" id="PS00108">
    <property type="entry name" value="PROTEIN_KINASE_ST"/>
    <property type="match status" value="1"/>
</dbReference>
<reference evidence="6" key="2">
    <citation type="submission" date="2021-01" db="UniProtKB">
        <authorList>
            <consortium name="EnsemblMetazoa"/>
        </authorList>
    </citation>
    <scope>IDENTIFICATION</scope>
</reference>
<dbReference type="OMA" id="MLCAVQY"/>
<feature type="compositionally biased region" description="Low complexity" evidence="3">
    <location>
        <begin position="7"/>
        <end position="31"/>
    </location>
</feature>
<dbReference type="GO" id="GO:0004674">
    <property type="term" value="F:protein serine/threonine kinase activity"/>
    <property type="evidence" value="ECO:0000318"/>
    <property type="project" value="GO_Central"/>
</dbReference>
<sequence>MYESDMSTTSAGGSASSSSIEPNSTSSASASLSSAGTLSSMETIPTQEVAEGDFDFAEERVVVWGRLYPVGKCFSSIDFLDTKDEYIFGRDPSCDVCYNGPEISKNPCYQTLSKTHFRIFKESNDNCNFYFIEDKSSNGTFVNGEKIGKGKKQVLNNNDEIALSLSKNKAYVFMDTKDSDQSNLPEALREKFIMSKVLGRGACGQVKLAFEKGTCRKVAVKIIEKKTFSIGGTMVRNMEKTVMEEVRILKRLHHPCIIGIEDVCDTPEVLYIVLELVESGELFDRVVSLGKFDEATAKFYFYQMITACKYLHDNGITHRDLKPENLLLMSDDKETILKVTDFGLSKFVGEQSLMKTLCGTPTYLAPEILTSMGMGGYTKAVDCWSIGVILYICLAGYPPFSDEIKAMNLDEQIKRGYYSFPTKYWGSVSAPAIDMVKKLLTVDPKRRLTTKQALAHPWLQDQEVIDKAEKVMYPNRNGQMLPPSAPVPGIKKRPRESAMSTDDEHCDDSGIGCMTSRKMSKSDDSGDGAFDKTEDVSKVVAKVAAKVAAGGDA</sequence>
<dbReference type="PROSITE" id="PS50011">
    <property type="entry name" value="PROTEIN_KINASE_DOM"/>
    <property type="match status" value="1"/>
</dbReference>
<dbReference type="SUPFAM" id="SSF49879">
    <property type="entry name" value="SMAD/FHA domain"/>
    <property type="match status" value="1"/>
</dbReference>
<dbReference type="GO" id="GO:0005737">
    <property type="term" value="C:cytoplasm"/>
    <property type="evidence" value="ECO:0000318"/>
    <property type="project" value="GO_Central"/>
</dbReference>
<dbReference type="PROSITE" id="PS50006">
    <property type="entry name" value="FHA_DOMAIN"/>
    <property type="match status" value="1"/>
</dbReference>
<accession>A0A7M7P9E8</accession>
<protein>
    <recommendedName>
        <fullName evidence="8">Serine/threonine-protein kinase Chk2</fullName>
    </recommendedName>
</protein>
<dbReference type="InterPro" id="IPR011009">
    <property type="entry name" value="Kinase-like_dom_sf"/>
</dbReference>
<dbReference type="AlphaFoldDB" id="A0A7M7P9E8"/>
<evidence type="ECO:0000256" key="1">
    <source>
        <dbReference type="ARBA" id="ARBA00022741"/>
    </source>
</evidence>
<dbReference type="OrthoDB" id="40902at2759"/>
<evidence type="ECO:0000256" key="3">
    <source>
        <dbReference type="SAM" id="MobiDB-lite"/>
    </source>
</evidence>
<dbReference type="Gene3D" id="3.30.200.20">
    <property type="entry name" value="Phosphorylase Kinase, domain 1"/>
    <property type="match status" value="1"/>
</dbReference>
<evidence type="ECO:0000313" key="6">
    <source>
        <dbReference type="EnsemblMetazoa" id="XP_030848014"/>
    </source>
</evidence>
<dbReference type="FunFam" id="1.10.510.10:FF:000571">
    <property type="entry name" value="Maternal embryonic leucine zipper kinase"/>
    <property type="match status" value="1"/>
</dbReference>
<dbReference type="Pfam" id="PF00069">
    <property type="entry name" value="Pkinase"/>
    <property type="match status" value="1"/>
</dbReference>
<dbReference type="InterPro" id="IPR000253">
    <property type="entry name" value="FHA_dom"/>
</dbReference>
<dbReference type="Gene3D" id="1.10.510.10">
    <property type="entry name" value="Transferase(Phosphotransferase) domain 1"/>
    <property type="match status" value="1"/>
</dbReference>
<dbReference type="GO" id="GO:0005524">
    <property type="term" value="F:ATP binding"/>
    <property type="evidence" value="ECO:0007669"/>
    <property type="project" value="UniProtKB-KW"/>
</dbReference>
<evidence type="ECO:0000259" key="4">
    <source>
        <dbReference type="PROSITE" id="PS50006"/>
    </source>
</evidence>
<dbReference type="InterPro" id="IPR008271">
    <property type="entry name" value="Ser/Thr_kinase_AS"/>
</dbReference>
<feature type="region of interest" description="Disordered" evidence="3">
    <location>
        <begin position="1"/>
        <end position="31"/>
    </location>
</feature>
<evidence type="ECO:0000256" key="2">
    <source>
        <dbReference type="ARBA" id="ARBA00022840"/>
    </source>
</evidence>
<proteinExistence type="predicted"/>
<feature type="domain" description="Protein kinase" evidence="5">
    <location>
        <begin position="192"/>
        <end position="459"/>
    </location>
</feature>
<dbReference type="InterPro" id="IPR008984">
    <property type="entry name" value="SMAD_FHA_dom_sf"/>
</dbReference>
<dbReference type="Proteomes" id="UP000007110">
    <property type="component" value="Unassembled WGS sequence"/>
</dbReference>
<feature type="compositionally biased region" description="Basic and acidic residues" evidence="3">
    <location>
        <begin position="520"/>
        <end position="532"/>
    </location>
</feature>
<name>A0A7M7P9E8_STRPU</name>
<keyword evidence="2" id="KW-0067">ATP-binding</keyword>
<reference evidence="7" key="1">
    <citation type="submission" date="2015-02" db="EMBL/GenBank/DDBJ databases">
        <title>Genome sequencing for Strongylocentrotus purpuratus.</title>
        <authorList>
            <person name="Murali S."/>
            <person name="Liu Y."/>
            <person name="Vee V."/>
            <person name="English A."/>
            <person name="Wang M."/>
            <person name="Skinner E."/>
            <person name="Han Y."/>
            <person name="Muzny D.M."/>
            <person name="Worley K.C."/>
            <person name="Gibbs R.A."/>
        </authorList>
    </citation>
    <scope>NUCLEOTIDE SEQUENCE</scope>
</reference>
<dbReference type="FunFam" id="3.30.200.20:FF:000255">
    <property type="entry name" value="serine/threonine-protein kinase Chk2 isoform X1"/>
    <property type="match status" value="1"/>
</dbReference>
<evidence type="ECO:0000313" key="7">
    <source>
        <dbReference type="Proteomes" id="UP000007110"/>
    </source>
</evidence>
<keyword evidence="1" id="KW-0547">Nucleotide-binding</keyword>
<dbReference type="KEGG" id="spu:589861"/>
<organism evidence="6 7">
    <name type="scientific">Strongylocentrotus purpuratus</name>
    <name type="common">Purple sea urchin</name>
    <dbReference type="NCBI Taxonomy" id="7668"/>
    <lineage>
        <taxon>Eukaryota</taxon>
        <taxon>Metazoa</taxon>
        <taxon>Echinodermata</taxon>
        <taxon>Eleutherozoa</taxon>
        <taxon>Echinozoa</taxon>
        <taxon>Echinoidea</taxon>
        <taxon>Euechinoidea</taxon>
        <taxon>Echinacea</taxon>
        <taxon>Camarodonta</taxon>
        <taxon>Echinidea</taxon>
        <taxon>Strongylocentrotidae</taxon>
        <taxon>Strongylocentrotus</taxon>
    </lineage>
</organism>
<feature type="domain" description="FHA" evidence="4">
    <location>
        <begin position="86"/>
        <end position="147"/>
    </location>
</feature>
<dbReference type="SMART" id="SM00240">
    <property type="entry name" value="FHA"/>
    <property type="match status" value="1"/>
</dbReference>
<dbReference type="Pfam" id="PF00498">
    <property type="entry name" value="FHA"/>
    <property type="match status" value="1"/>
</dbReference>
<dbReference type="PANTHER" id="PTHR24347">
    <property type="entry name" value="SERINE/THREONINE-PROTEIN KINASE"/>
    <property type="match status" value="1"/>
</dbReference>
<evidence type="ECO:0008006" key="8">
    <source>
        <dbReference type="Google" id="ProtNLM"/>
    </source>
</evidence>
<dbReference type="SMART" id="SM00220">
    <property type="entry name" value="S_TKc"/>
    <property type="match status" value="1"/>
</dbReference>